<keyword evidence="4" id="KW-1185">Reference proteome</keyword>
<sequence>MVWVGISLEGRTALHVLTRGSLTGIRYRDEILRPLVRRYAGAVGPGFLLMQDNARPHVAGVCQFLQDEGIEAVDWPARSPDLNPIEHIWDIMSRTIHQRHVAPQTVQELEDALVQAKSKETEHEYLRNFVGINEAEKLTGSQTNVSKIVETKNEAREKPFLSLSIAQSRLFDDNADSSNVAATDEGIKESETSNHDMKQYLEESLSESSTKEDSSTHEKAEEIHDEACLVNEPTSATVSSFDLDETAIIYSLKNLDIKDSSESTMECEEHVDKDMLAESRNLLIISQTPCDMEKIQNSSCSVETVNEKVDLSGTAVKELQIDETRACQNVVNECVHLETSKDMLEGESDVSDSNETTLHLNITSSFSDQLMKRYSEMDSVQQSVEKQQLDPTRDASQTVKPIRSAKDLTHSCRSSSSNKKAILSKLKRICLGSIAGHQVSFNFENVLSEGEKSTNDFTSEKNEVMDEAKSVLPLDENISTLKNLAVVVEEPAMENCNVEREKPVMENCNVDVKEPSVENYNVEAEKPAMENYSVDAEEPAVDNFSVEAEEHGVENCSAEAEEPAGENGSVEAEEPAMENGSVEAEEHGVENCSVEAEEPAVENGSVEAEEPAMENGSAEAEEPAVENGSIEAEEPAVENGSVVAEEPAVENVSIEAEESAVENGSVEAEEPAVENGGVEAEEPAVENGGVEAEEPAVENGGVEAEEPAGEWRC</sequence>
<feature type="compositionally biased region" description="Acidic residues" evidence="1">
    <location>
        <begin position="703"/>
        <end position="713"/>
    </location>
</feature>
<evidence type="ECO:0000259" key="2">
    <source>
        <dbReference type="Pfam" id="PF13358"/>
    </source>
</evidence>
<name>A0ABN9LDS5_9NEOB</name>
<feature type="compositionally biased region" description="Basic and acidic residues" evidence="1">
    <location>
        <begin position="209"/>
        <end position="224"/>
    </location>
</feature>
<feature type="region of interest" description="Disordered" evidence="1">
    <location>
        <begin position="201"/>
        <end position="224"/>
    </location>
</feature>
<protein>
    <recommendedName>
        <fullName evidence="2">Tc1-like transposase DDE domain-containing protein</fullName>
    </recommendedName>
</protein>
<evidence type="ECO:0000313" key="3">
    <source>
        <dbReference type="EMBL" id="CAJ0938384.1"/>
    </source>
</evidence>
<dbReference type="Pfam" id="PF13358">
    <property type="entry name" value="DDE_3"/>
    <property type="match status" value="1"/>
</dbReference>
<dbReference type="InterPro" id="IPR038717">
    <property type="entry name" value="Tc1-like_DDE_dom"/>
</dbReference>
<evidence type="ECO:0000256" key="1">
    <source>
        <dbReference type="SAM" id="MobiDB-lite"/>
    </source>
</evidence>
<reference evidence="3" key="1">
    <citation type="submission" date="2023-07" db="EMBL/GenBank/DDBJ databases">
        <authorList>
            <person name="Stuckert A."/>
        </authorList>
    </citation>
    <scope>NUCLEOTIDE SEQUENCE</scope>
</reference>
<feature type="region of interest" description="Disordered" evidence="1">
    <location>
        <begin position="176"/>
        <end position="195"/>
    </location>
</feature>
<feature type="compositionally biased region" description="Basic and acidic residues" evidence="1">
    <location>
        <begin position="185"/>
        <end position="195"/>
    </location>
</feature>
<dbReference type="Proteomes" id="UP001176940">
    <property type="component" value="Unassembled WGS sequence"/>
</dbReference>
<accession>A0ABN9LDS5</accession>
<dbReference type="EMBL" id="CAUEEQ010014319">
    <property type="protein sequence ID" value="CAJ0938384.1"/>
    <property type="molecule type" value="Genomic_DNA"/>
</dbReference>
<feature type="region of interest" description="Disordered" evidence="1">
    <location>
        <begin position="548"/>
        <end position="713"/>
    </location>
</feature>
<gene>
    <name evidence="3" type="ORF">RIMI_LOCUS7524073</name>
</gene>
<evidence type="ECO:0000313" key="4">
    <source>
        <dbReference type="Proteomes" id="UP001176940"/>
    </source>
</evidence>
<dbReference type="Gene3D" id="3.30.420.10">
    <property type="entry name" value="Ribonuclease H-like superfamily/Ribonuclease H"/>
    <property type="match status" value="1"/>
</dbReference>
<organism evidence="3 4">
    <name type="scientific">Ranitomeya imitator</name>
    <name type="common">mimic poison frog</name>
    <dbReference type="NCBI Taxonomy" id="111125"/>
    <lineage>
        <taxon>Eukaryota</taxon>
        <taxon>Metazoa</taxon>
        <taxon>Chordata</taxon>
        <taxon>Craniata</taxon>
        <taxon>Vertebrata</taxon>
        <taxon>Euteleostomi</taxon>
        <taxon>Amphibia</taxon>
        <taxon>Batrachia</taxon>
        <taxon>Anura</taxon>
        <taxon>Neobatrachia</taxon>
        <taxon>Hyloidea</taxon>
        <taxon>Dendrobatidae</taxon>
        <taxon>Dendrobatinae</taxon>
        <taxon>Ranitomeya</taxon>
    </lineage>
</organism>
<comment type="caution">
    <text evidence="3">The sequence shown here is derived from an EMBL/GenBank/DDBJ whole genome shotgun (WGS) entry which is preliminary data.</text>
</comment>
<dbReference type="InterPro" id="IPR036397">
    <property type="entry name" value="RNaseH_sf"/>
</dbReference>
<feature type="domain" description="Tc1-like transposase DDE" evidence="2">
    <location>
        <begin position="5"/>
        <end position="100"/>
    </location>
</feature>
<proteinExistence type="predicted"/>